<reference evidence="1 2" key="1">
    <citation type="journal article" date="2019" name="Sci. Rep.">
        <title>Orb-weaving spider Araneus ventricosus genome elucidates the spidroin gene catalogue.</title>
        <authorList>
            <person name="Kono N."/>
            <person name="Nakamura H."/>
            <person name="Ohtoshi R."/>
            <person name="Moran D.A.P."/>
            <person name="Shinohara A."/>
            <person name="Yoshida Y."/>
            <person name="Fujiwara M."/>
            <person name="Mori M."/>
            <person name="Tomita M."/>
            <person name="Arakawa K."/>
        </authorList>
    </citation>
    <scope>NUCLEOTIDE SEQUENCE [LARGE SCALE GENOMIC DNA]</scope>
</reference>
<dbReference type="Proteomes" id="UP000499080">
    <property type="component" value="Unassembled WGS sequence"/>
</dbReference>
<evidence type="ECO:0000313" key="2">
    <source>
        <dbReference type="Proteomes" id="UP000499080"/>
    </source>
</evidence>
<sequence>MLSVSTKRVKVYGSPWSGGRISVWELNGSRFDIRFYERSPVFWEDCALNLSGSNFLSLEWHENSERILPTQCSRHLTTAQNHDLRPKIVLM</sequence>
<dbReference type="EMBL" id="BGPR01009280">
    <property type="protein sequence ID" value="GBN39055.1"/>
    <property type="molecule type" value="Genomic_DNA"/>
</dbReference>
<keyword evidence="2" id="KW-1185">Reference proteome</keyword>
<protein>
    <submittedName>
        <fullName evidence="1">Uncharacterized protein</fullName>
    </submittedName>
</protein>
<proteinExistence type="predicted"/>
<comment type="caution">
    <text evidence="1">The sequence shown here is derived from an EMBL/GenBank/DDBJ whole genome shotgun (WGS) entry which is preliminary data.</text>
</comment>
<organism evidence="1 2">
    <name type="scientific">Araneus ventricosus</name>
    <name type="common">Orbweaver spider</name>
    <name type="synonym">Epeira ventricosa</name>
    <dbReference type="NCBI Taxonomy" id="182803"/>
    <lineage>
        <taxon>Eukaryota</taxon>
        <taxon>Metazoa</taxon>
        <taxon>Ecdysozoa</taxon>
        <taxon>Arthropoda</taxon>
        <taxon>Chelicerata</taxon>
        <taxon>Arachnida</taxon>
        <taxon>Araneae</taxon>
        <taxon>Araneomorphae</taxon>
        <taxon>Entelegynae</taxon>
        <taxon>Araneoidea</taxon>
        <taxon>Araneidae</taxon>
        <taxon>Araneus</taxon>
    </lineage>
</organism>
<gene>
    <name evidence="1" type="ORF">AVEN_165755_1</name>
</gene>
<accession>A0A4Y2NHT3</accession>
<dbReference type="AlphaFoldDB" id="A0A4Y2NHT3"/>
<name>A0A4Y2NHT3_ARAVE</name>
<evidence type="ECO:0000313" key="1">
    <source>
        <dbReference type="EMBL" id="GBN39055.1"/>
    </source>
</evidence>